<reference evidence="1 2" key="2">
    <citation type="submission" date="2013-02" db="EMBL/GenBank/DDBJ databases">
        <title>The Genome Sequence of Plasmodium falciparum FCH/4.</title>
        <authorList>
            <consortium name="The Broad Institute Genome Sequencing Platform"/>
            <consortium name="The Broad Institute Genome Sequencing Center for Infectious Disease"/>
            <person name="Neafsey D."/>
            <person name="Cheeseman I."/>
            <person name="Volkman S."/>
            <person name="Adams J."/>
            <person name="Walker B."/>
            <person name="Young S.K."/>
            <person name="Zeng Q."/>
            <person name="Gargeya S."/>
            <person name="Fitzgerald M."/>
            <person name="Haas B."/>
            <person name="Abouelleil A."/>
            <person name="Alvarado L."/>
            <person name="Arachchi H.M."/>
            <person name="Berlin A.M."/>
            <person name="Chapman S.B."/>
            <person name="Dewar J."/>
            <person name="Goldberg J."/>
            <person name="Griggs A."/>
            <person name="Gujja S."/>
            <person name="Hansen M."/>
            <person name="Howarth C."/>
            <person name="Imamovic A."/>
            <person name="Larimer J."/>
            <person name="McCowan C."/>
            <person name="Murphy C."/>
            <person name="Neiman D."/>
            <person name="Pearson M."/>
            <person name="Priest M."/>
            <person name="Roberts A."/>
            <person name="Saif S."/>
            <person name="Shea T."/>
            <person name="Sisk P."/>
            <person name="Sykes S."/>
            <person name="Wortman J."/>
            <person name="Nusbaum C."/>
            <person name="Birren B."/>
        </authorList>
    </citation>
    <scope>NUCLEOTIDE SEQUENCE [LARGE SCALE GENOMIC DNA]</scope>
    <source>
        <strain evidence="1 2">FCH/4</strain>
    </source>
</reference>
<dbReference type="AlphaFoldDB" id="A0A024VFS9"/>
<proteinExistence type="predicted"/>
<dbReference type="EMBL" id="KI928099">
    <property type="protein sequence ID" value="ETW27148.1"/>
    <property type="molecule type" value="Genomic_DNA"/>
</dbReference>
<name>A0A024VFS9_PLAFA</name>
<evidence type="ECO:0000313" key="1">
    <source>
        <dbReference type="EMBL" id="ETW27148.1"/>
    </source>
</evidence>
<organism evidence="1 2">
    <name type="scientific">Plasmodium falciparum FCH/4</name>
    <dbReference type="NCBI Taxonomy" id="1036724"/>
    <lineage>
        <taxon>Eukaryota</taxon>
        <taxon>Sar</taxon>
        <taxon>Alveolata</taxon>
        <taxon>Apicomplexa</taxon>
        <taxon>Aconoidasida</taxon>
        <taxon>Haemosporida</taxon>
        <taxon>Plasmodiidae</taxon>
        <taxon>Plasmodium</taxon>
        <taxon>Plasmodium (Laverania)</taxon>
    </lineage>
</organism>
<evidence type="ECO:0000313" key="2">
    <source>
        <dbReference type="Proteomes" id="UP000030656"/>
    </source>
</evidence>
<gene>
    <name evidence="1" type="ORF">PFFCH_05444</name>
</gene>
<accession>A0A024VFS9</accession>
<sequence length="51" mass="6158">MEMIKKFIFIMKTFRGLIEIVLNTGYIKIKIITRERKNLSIKIIKKDFILN</sequence>
<reference evidence="1 2" key="1">
    <citation type="submission" date="2013-02" db="EMBL/GenBank/DDBJ databases">
        <title>The Genome Annotation of Plasmodium falciparum FCH/4.</title>
        <authorList>
            <consortium name="The Broad Institute Genome Sequencing Platform"/>
            <consortium name="The Broad Institute Genome Sequencing Center for Infectious Disease"/>
            <person name="Neafsey D."/>
            <person name="Hoffman S."/>
            <person name="Volkman S."/>
            <person name="Rosenthal P."/>
            <person name="Walker B."/>
            <person name="Young S.K."/>
            <person name="Zeng Q."/>
            <person name="Gargeya S."/>
            <person name="Fitzgerald M."/>
            <person name="Haas B."/>
            <person name="Abouelleil A."/>
            <person name="Allen A.W."/>
            <person name="Alvarado L."/>
            <person name="Arachchi H.M."/>
            <person name="Berlin A.M."/>
            <person name="Chapman S.B."/>
            <person name="Gainer-Dewar J."/>
            <person name="Goldberg J."/>
            <person name="Griggs A."/>
            <person name="Gujja S."/>
            <person name="Hansen M."/>
            <person name="Howarth C."/>
            <person name="Imamovic A."/>
            <person name="Ireland A."/>
            <person name="Larimer J."/>
            <person name="McCowan C."/>
            <person name="Murphy C."/>
            <person name="Pearson M."/>
            <person name="Poon T.W."/>
            <person name="Priest M."/>
            <person name="Roberts A."/>
            <person name="Saif S."/>
            <person name="Shea T."/>
            <person name="Sisk P."/>
            <person name="Sykes S."/>
            <person name="Wortman J."/>
            <person name="Nusbaum C."/>
            <person name="Birren B."/>
        </authorList>
    </citation>
    <scope>NUCLEOTIDE SEQUENCE [LARGE SCALE GENOMIC DNA]</scope>
    <source>
        <strain evidence="1 2">FCH/4</strain>
    </source>
</reference>
<dbReference type="Proteomes" id="UP000030656">
    <property type="component" value="Unassembled WGS sequence"/>
</dbReference>
<protein>
    <submittedName>
        <fullName evidence="1">Uncharacterized protein</fullName>
    </submittedName>
</protein>